<protein>
    <submittedName>
        <fullName evidence="6">Mss4-like protein</fullName>
    </submittedName>
</protein>
<name>A0A6A6PST5_9PEZI</name>
<evidence type="ECO:0000313" key="7">
    <source>
        <dbReference type="Proteomes" id="UP000799767"/>
    </source>
</evidence>
<evidence type="ECO:0000259" key="5">
    <source>
        <dbReference type="PROSITE" id="PS51891"/>
    </source>
</evidence>
<feature type="domain" description="CENP-V/GFA" evidence="5">
    <location>
        <begin position="6"/>
        <end position="154"/>
    </location>
</feature>
<dbReference type="Gene3D" id="3.90.1590.10">
    <property type="entry name" value="glutathione-dependent formaldehyde- activating enzyme (gfa)"/>
    <property type="match status" value="1"/>
</dbReference>
<dbReference type="Pfam" id="PF04828">
    <property type="entry name" value="GFA"/>
    <property type="match status" value="1"/>
</dbReference>
<dbReference type="Proteomes" id="UP000799767">
    <property type="component" value="Unassembled WGS sequence"/>
</dbReference>
<dbReference type="GO" id="GO:0016846">
    <property type="term" value="F:carbon-sulfur lyase activity"/>
    <property type="evidence" value="ECO:0007669"/>
    <property type="project" value="InterPro"/>
</dbReference>
<dbReference type="PANTHER" id="PTHR33337">
    <property type="entry name" value="GFA DOMAIN-CONTAINING PROTEIN"/>
    <property type="match status" value="1"/>
</dbReference>
<dbReference type="OrthoDB" id="406544at2759"/>
<dbReference type="InterPro" id="IPR011057">
    <property type="entry name" value="Mss4-like_sf"/>
</dbReference>
<dbReference type="AlphaFoldDB" id="A0A6A6PST5"/>
<keyword evidence="7" id="KW-1185">Reference proteome</keyword>
<reference evidence="6" key="1">
    <citation type="journal article" date="2020" name="Stud. Mycol.">
        <title>101 Dothideomycetes genomes: a test case for predicting lifestyles and emergence of pathogens.</title>
        <authorList>
            <person name="Haridas S."/>
            <person name="Albert R."/>
            <person name="Binder M."/>
            <person name="Bloem J."/>
            <person name="Labutti K."/>
            <person name="Salamov A."/>
            <person name="Andreopoulos B."/>
            <person name="Baker S."/>
            <person name="Barry K."/>
            <person name="Bills G."/>
            <person name="Bluhm B."/>
            <person name="Cannon C."/>
            <person name="Castanera R."/>
            <person name="Culley D."/>
            <person name="Daum C."/>
            <person name="Ezra D."/>
            <person name="Gonzalez J."/>
            <person name="Henrissat B."/>
            <person name="Kuo A."/>
            <person name="Liang C."/>
            <person name="Lipzen A."/>
            <person name="Lutzoni F."/>
            <person name="Magnuson J."/>
            <person name="Mondo S."/>
            <person name="Nolan M."/>
            <person name="Ohm R."/>
            <person name="Pangilinan J."/>
            <person name="Park H.-J."/>
            <person name="Ramirez L."/>
            <person name="Alfaro M."/>
            <person name="Sun H."/>
            <person name="Tritt A."/>
            <person name="Yoshinaga Y."/>
            <person name="Zwiers L.-H."/>
            <person name="Turgeon B."/>
            <person name="Goodwin S."/>
            <person name="Spatafora J."/>
            <person name="Crous P."/>
            <person name="Grigoriev I."/>
        </authorList>
    </citation>
    <scope>NUCLEOTIDE SEQUENCE</scope>
    <source>
        <strain evidence="6">CBS 113389</strain>
    </source>
</reference>
<dbReference type="EMBL" id="MU001636">
    <property type="protein sequence ID" value="KAF2482287.1"/>
    <property type="molecule type" value="Genomic_DNA"/>
</dbReference>
<keyword evidence="4" id="KW-0456">Lyase</keyword>
<evidence type="ECO:0000256" key="2">
    <source>
        <dbReference type="ARBA" id="ARBA00022723"/>
    </source>
</evidence>
<dbReference type="GO" id="GO:0046872">
    <property type="term" value="F:metal ion binding"/>
    <property type="evidence" value="ECO:0007669"/>
    <property type="project" value="UniProtKB-KW"/>
</dbReference>
<organism evidence="6 7">
    <name type="scientific">Neohortaea acidophila</name>
    <dbReference type="NCBI Taxonomy" id="245834"/>
    <lineage>
        <taxon>Eukaryota</taxon>
        <taxon>Fungi</taxon>
        <taxon>Dikarya</taxon>
        <taxon>Ascomycota</taxon>
        <taxon>Pezizomycotina</taxon>
        <taxon>Dothideomycetes</taxon>
        <taxon>Dothideomycetidae</taxon>
        <taxon>Mycosphaerellales</taxon>
        <taxon>Teratosphaeriaceae</taxon>
        <taxon>Neohortaea</taxon>
    </lineage>
</organism>
<comment type="similarity">
    <text evidence="1">Belongs to the Gfa family.</text>
</comment>
<sequence>MPKITKTAACNCGQVQVSVTGDDKEAVHCYCTNCQRATGSAFAHNHRFIDAELTITKGEDVLKQYADANTDSGNVMYRHFCGNCVRFQNGGVQTDKGCPMFLRSNVVPSFVALHEGSIRGEKTQPVIELYPQDKHAWFGKVTAGERKTTPFPWDPDAK</sequence>
<evidence type="ECO:0000313" key="6">
    <source>
        <dbReference type="EMBL" id="KAF2482287.1"/>
    </source>
</evidence>
<keyword evidence="3" id="KW-0862">Zinc</keyword>
<keyword evidence="2" id="KW-0479">Metal-binding</keyword>
<dbReference type="PROSITE" id="PS51891">
    <property type="entry name" value="CENP_V_GFA"/>
    <property type="match status" value="1"/>
</dbReference>
<dbReference type="RefSeq" id="XP_033588857.1">
    <property type="nucleotide sequence ID" value="XM_033735479.1"/>
</dbReference>
<evidence type="ECO:0000256" key="1">
    <source>
        <dbReference type="ARBA" id="ARBA00005495"/>
    </source>
</evidence>
<proteinExistence type="inferred from homology"/>
<evidence type="ECO:0000256" key="4">
    <source>
        <dbReference type="ARBA" id="ARBA00023239"/>
    </source>
</evidence>
<gene>
    <name evidence="6" type="ORF">BDY17DRAFT_310808</name>
</gene>
<accession>A0A6A6PST5</accession>
<dbReference type="PANTHER" id="PTHR33337:SF40">
    <property type="entry name" value="CENP-V_GFA DOMAIN-CONTAINING PROTEIN-RELATED"/>
    <property type="match status" value="1"/>
</dbReference>
<dbReference type="GeneID" id="54476481"/>
<dbReference type="InterPro" id="IPR006913">
    <property type="entry name" value="CENP-V/GFA"/>
</dbReference>
<dbReference type="SUPFAM" id="SSF51316">
    <property type="entry name" value="Mss4-like"/>
    <property type="match status" value="1"/>
</dbReference>
<evidence type="ECO:0000256" key="3">
    <source>
        <dbReference type="ARBA" id="ARBA00022833"/>
    </source>
</evidence>